<evidence type="ECO:0000313" key="2">
    <source>
        <dbReference type="Proteomes" id="UP000308600"/>
    </source>
</evidence>
<name>A0ACD3BAX5_9AGAR</name>
<organism evidence="1 2">
    <name type="scientific">Pluteus cervinus</name>
    <dbReference type="NCBI Taxonomy" id="181527"/>
    <lineage>
        <taxon>Eukaryota</taxon>
        <taxon>Fungi</taxon>
        <taxon>Dikarya</taxon>
        <taxon>Basidiomycota</taxon>
        <taxon>Agaricomycotina</taxon>
        <taxon>Agaricomycetes</taxon>
        <taxon>Agaricomycetidae</taxon>
        <taxon>Agaricales</taxon>
        <taxon>Pluteineae</taxon>
        <taxon>Pluteaceae</taxon>
        <taxon>Pluteus</taxon>
    </lineage>
</organism>
<dbReference type="EMBL" id="ML208270">
    <property type="protein sequence ID" value="TFK74152.1"/>
    <property type="molecule type" value="Genomic_DNA"/>
</dbReference>
<protein>
    <submittedName>
        <fullName evidence="1">Uncharacterized protein</fullName>
    </submittedName>
</protein>
<evidence type="ECO:0000313" key="1">
    <source>
        <dbReference type="EMBL" id="TFK74152.1"/>
    </source>
</evidence>
<sequence length="179" mass="20260">MQYTAFSYPTFKYDDISESSISGNHKNRSTGVGYSVRTQTLTESCNIAIVMCKNKQGLFLIKQDLINHLPMKFIGSYSRPPPSPLLIIPASKRHQALTPRNKLSSFANRIRSTIVKLWLSTVPQSNRSHETGPTPRTLPYSIRNHQSWYSIGENISENSKVLKIEFFFRADYGGWNGGS</sequence>
<gene>
    <name evidence="1" type="ORF">BDN72DRAFT_875405</name>
</gene>
<reference evidence="1 2" key="1">
    <citation type="journal article" date="2019" name="Nat. Ecol. Evol.">
        <title>Megaphylogeny resolves global patterns of mushroom evolution.</title>
        <authorList>
            <person name="Varga T."/>
            <person name="Krizsan K."/>
            <person name="Foldi C."/>
            <person name="Dima B."/>
            <person name="Sanchez-Garcia M."/>
            <person name="Sanchez-Ramirez S."/>
            <person name="Szollosi G.J."/>
            <person name="Szarkandi J.G."/>
            <person name="Papp V."/>
            <person name="Albert L."/>
            <person name="Andreopoulos W."/>
            <person name="Angelini C."/>
            <person name="Antonin V."/>
            <person name="Barry K.W."/>
            <person name="Bougher N.L."/>
            <person name="Buchanan P."/>
            <person name="Buyck B."/>
            <person name="Bense V."/>
            <person name="Catcheside P."/>
            <person name="Chovatia M."/>
            <person name="Cooper J."/>
            <person name="Damon W."/>
            <person name="Desjardin D."/>
            <person name="Finy P."/>
            <person name="Geml J."/>
            <person name="Haridas S."/>
            <person name="Hughes K."/>
            <person name="Justo A."/>
            <person name="Karasinski D."/>
            <person name="Kautmanova I."/>
            <person name="Kiss B."/>
            <person name="Kocsube S."/>
            <person name="Kotiranta H."/>
            <person name="LaButti K.M."/>
            <person name="Lechner B.E."/>
            <person name="Liimatainen K."/>
            <person name="Lipzen A."/>
            <person name="Lukacs Z."/>
            <person name="Mihaltcheva S."/>
            <person name="Morgado L.N."/>
            <person name="Niskanen T."/>
            <person name="Noordeloos M.E."/>
            <person name="Ohm R.A."/>
            <person name="Ortiz-Santana B."/>
            <person name="Ovrebo C."/>
            <person name="Racz N."/>
            <person name="Riley R."/>
            <person name="Savchenko A."/>
            <person name="Shiryaev A."/>
            <person name="Soop K."/>
            <person name="Spirin V."/>
            <person name="Szebenyi C."/>
            <person name="Tomsovsky M."/>
            <person name="Tulloss R.E."/>
            <person name="Uehling J."/>
            <person name="Grigoriev I.V."/>
            <person name="Vagvolgyi C."/>
            <person name="Papp T."/>
            <person name="Martin F.M."/>
            <person name="Miettinen O."/>
            <person name="Hibbett D.S."/>
            <person name="Nagy L.G."/>
        </authorList>
    </citation>
    <scope>NUCLEOTIDE SEQUENCE [LARGE SCALE GENOMIC DNA]</scope>
    <source>
        <strain evidence="1 2">NL-1719</strain>
    </source>
</reference>
<dbReference type="Proteomes" id="UP000308600">
    <property type="component" value="Unassembled WGS sequence"/>
</dbReference>
<accession>A0ACD3BAX5</accession>
<proteinExistence type="predicted"/>
<keyword evidence="2" id="KW-1185">Reference proteome</keyword>